<keyword evidence="34" id="KW-1185">Reference proteome</keyword>
<dbReference type="FunFam" id="3.50.30.20:FF:000002">
    <property type="entry name" value="Carbamoyl-phosphate synthase 1, mitochondrial"/>
    <property type="match status" value="1"/>
</dbReference>
<dbReference type="Gene3D" id="1.10.1030.10">
    <property type="entry name" value="Carbamoyl-phosphate synthetase, large subunit oligomerisation domain"/>
    <property type="match status" value="1"/>
</dbReference>
<dbReference type="GO" id="GO:0004070">
    <property type="term" value="F:aspartate carbamoyltransferase activity"/>
    <property type="evidence" value="ECO:0007669"/>
    <property type="project" value="UniProtKB-EC"/>
</dbReference>
<feature type="domain" description="ATP-grasp" evidence="31">
    <location>
        <begin position="1058"/>
        <end position="1249"/>
    </location>
</feature>
<evidence type="ECO:0000256" key="30">
    <source>
        <dbReference type="SAM" id="MobiDB-lite"/>
    </source>
</evidence>
<keyword evidence="15" id="KW-0862">Zinc</keyword>
<evidence type="ECO:0000256" key="29">
    <source>
        <dbReference type="PROSITE-ProRule" id="PRU00409"/>
    </source>
</evidence>
<accession>A0A433TUL0</accession>
<dbReference type="FunFam" id="3.30.470.20:FF:000001">
    <property type="entry name" value="Carbamoyl-phosphate synthase large chain"/>
    <property type="match status" value="1"/>
</dbReference>
<dbReference type="Gene3D" id="3.40.50.880">
    <property type="match status" value="1"/>
</dbReference>
<evidence type="ECO:0000256" key="1">
    <source>
        <dbReference type="ARBA" id="ARBA00001947"/>
    </source>
</evidence>
<dbReference type="InterPro" id="IPR032466">
    <property type="entry name" value="Metal_Hydrolase"/>
</dbReference>
<keyword evidence="8" id="KW-0597">Phosphoprotein</keyword>
<evidence type="ECO:0000313" key="34">
    <source>
        <dbReference type="Proteomes" id="UP000271974"/>
    </source>
</evidence>
<dbReference type="Gene3D" id="3.20.20.140">
    <property type="entry name" value="Metal-dependent hydrolases"/>
    <property type="match status" value="1"/>
</dbReference>
<dbReference type="InterPro" id="IPR036901">
    <property type="entry name" value="Asp/Orn_carbamoylTrfase_sf"/>
</dbReference>
<dbReference type="Pfam" id="PF12890">
    <property type="entry name" value="DHOase"/>
    <property type="match status" value="1"/>
</dbReference>
<dbReference type="PANTHER" id="PTHR11405">
    <property type="entry name" value="CARBAMOYLTRANSFERASE FAMILY MEMBER"/>
    <property type="match status" value="1"/>
</dbReference>
<dbReference type="FunFam" id="3.40.50.1370:FF:000002">
    <property type="entry name" value="Aspartate carbamoyltransferase 2"/>
    <property type="match status" value="1"/>
</dbReference>
<comment type="catalytic activity">
    <reaction evidence="26">
        <text>carbamoyl phosphate + L-aspartate = N-carbamoyl-L-aspartate + phosphate + H(+)</text>
        <dbReference type="Rhea" id="RHEA:20013"/>
        <dbReference type="ChEBI" id="CHEBI:15378"/>
        <dbReference type="ChEBI" id="CHEBI:29991"/>
        <dbReference type="ChEBI" id="CHEBI:32814"/>
        <dbReference type="ChEBI" id="CHEBI:43474"/>
        <dbReference type="ChEBI" id="CHEBI:58228"/>
        <dbReference type="EC" id="2.1.3.2"/>
    </reaction>
</comment>
<keyword evidence="12" id="KW-0677">Repeat</keyword>
<dbReference type="PROSITE" id="PS50975">
    <property type="entry name" value="ATP_GRASP"/>
    <property type="match status" value="2"/>
</dbReference>
<keyword evidence="7" id="KW-0021">Allosteric enzyme</keyword>
<dbReference type="InterPro" id="IPR011607">
    <property type="entry name" value="MGS-like_dom"/>
</dbReference>
<dbReference type="GO" id="GO:0006207">
    <property type="term" value="P:'de novo' pyrimidine nucleobase biosynthetic process"/>
    <property type="evidence" value="ECO:0007669"/>
    <property type="project" value="InterPro"/>
</dbReference>
<dbReference type="InterPro" id="IPR035686">
    <property type="entry name" value="CPSase_GATase1"/>
</dbReference>
<dbReference type="EMBL" id="RQTK01000177">
    <property type="protein sequence ID" value="RUS85245.1"/>
    <property type="molecule type" value="Genomic_DNA"/>
</dbReference>
<name>A0A433TUL0_ELYCH</name>
<evidence type="ECO:0000256" key="12">
    <source>
        <dbReference type="ARBA" id="ARBA00022737"/>
    </source>
</evidence>
<dbReference type="PROSITE" id="PS51855">
    <property type="entry name" value="MGS"/>
    <property type="match status" value="1"/>
</dbReference>
<evidence type="ECO:0000256" key="25">
    <source>
        <dbReference type="ARBA" id="ARBA00048816"/>
    </source>
</evidence>
<dbReference type="SUPFAM" id="SSF52021">
    <property type="entry name" value="Carbamoyl phosphate synthetase, small subunit N-terminal domain"/>
    <property type="match status" value="1"/>
</dbReference>
<dbReference type="Pfam" id="PF02142">
    <property type="entry name" value="MGS"/>
    <property type="match status" value="1"/>
</dbReference>
<keyword evidence="6" id="KW-0963">Cytoplasm</keyword>
<dbReference type="Gene3D" id="3.40.50.20">
    <property type="match status" value="2"/>
</dbReference>
<dbReference type="Gene3D" id="3.40.50.1380">
    <property type="entry name" value="Methylglyoxal synthase-like domain"/>
    <property type="match status" value="1"/>
</dbReference>
<dbReference type="Gene3D" id="3.30.1490.20">
    <property type="entry name" value="ATP-grasp fold, A domain"/>
    <property type="match status" value="1"/>
</dbReference>
<dbReference type="SMART" id="SM01096">
    <property type="entry name" value="CPSase_L_D3"/>
    <property type="match status" value="1"/>
</dbReference>
<evidence type="ECO:0000256" key="21">
    <source>
        <dbReference type="ARBA" id="ARBA00043984"/>
    </source>
</evidence>
<evidence type="ECO:0000256" key="17">
    <source>
        <dbReference type="ARBA" id="ARBA00022975"/>
    </source>
</evidence>
<dbReference type="FunFam" id="3.40.50.20:FF:000012">
    <property type="entry name" value="Carbamoyl-phosphate synthase 1, mitochondrial"/>
    <property type="match status" value="1"/>
</dbReference>
<evidence type="ECO:0000256" key="6">
    <source>
        <dbReference type="ARBA" id="ARBA00022490"/>
    </source>
</evidence>
<comment type="caution">
    <text evidence="33">The sequence shown here is derived from an EMBL/GenBank/DDBJ whole genome shotgun (WGS) entry which is preliminary data.</text>
</comment>
<dbReference type="GO" id="GO:0046872">
    <property type="term" value="F:metal ion binding"/>
    <property type="evidence" value="ECO:0007669"/>
    <property type="project" value="UniProtKB-KW"/>
</dbReference>
<dbReference type="FunFam" id="1.10.1030.10:FF:000001">
    <property type="entry name" value="Carbamoyl-phosphate synthase large chain"/>
    <property type="match status" value="1"/>
</dbReference>
<dbReference type="InterPro" id="IPR036897">
    <property type="entry name" value="CarbamoylP_synth_lsu_oligo_sf"/>
</dbReference>
<dbReference type="GO" id="GO:0044205">
    <property type="term" value="P:'de novo' UMP biosynthetic process"/>
    <property type="evidence" value="ECO:0007669"/>
    <property type="project" value="UniProtKB-UniPathway"/>
</dbReference>
<keyword evidence="14" id="KW-0378">Hydrolase</keyword>
<comment type="similarity">
    <text evidence="22">In the 2nd section; belongs to the CarB family.</text>
</comment>
<dbReference type="GO" id="GO:0005524">
    <property type="term" value="F:ATP binding"/>
    <property type="evidence" value="ECO:0007669"/>
    <property type="project" value="UniProtKB-UniRule"/>
</dbReference>
<dbReference type="CDD" id="cd01744">
    <property type="entry name" value="GATase1_CPSase"/>
    <property type="match status" value="1"/>
</dbReference>
<dbReference type="GO" id="GO:0004088">
    <property type="term" value="F:carbamoyl-phosphate synthase (glutamine-hydrolyzing) activity"/>
    <property type="evidence" value="ECO:0007669"/>
    <property type="project" value="UniProtKB-EC"/>
</dbReference>
<dbReference type="Pfam" id="PF02729">
    <property type="entry name" value="OTCace_N"/>
    <property type="match status" value="1"/>
</dbReference>
<comment type="similarity">
    <text evidence="20">In the C-terminal section; belongs to the aspartate/ornithine carbamoyltransferase superfamily. ATCase family.</text>
</comment>
<organism evidence="33 34">
    <name type="scientific">Elysia chlorotica</name>
    <name type="common">Eastern emerald elysia</name>
    <name type="synonym">Sea slug</name>
    <dbReference type="NCBI Taxonomy" id="188477"/>
    <lineage>
        <taxon>Eukaryota</taxon>
        <taxon>Metazoa</taxon>
        <taxon>Spiralia</taxon>
        <taxon>Lophotrochozoa</taxon>
        <taxon>Mollusca</taxon>
        <taxon>Gastropoda</taxon>
        <taxon>Heterobranchia</taxon>
        <taxon>Euthyneura</taxon>
        <taxon>Panpulmonata</taxon>
        <taxon>Sacoglossa</taxon>
        <taxon>Placobranchoidea</taxon>
        <taxon>Plakobranchidae</taxon>
        <taxon>Elysia</taxon>
    </lineage>
</organism>
<dbReference type="InterPro" id="IPR036480">
    <property type="entry name" value="CarbP_synth_ssu_N_sf"/>
</dbReference>
<dbReference type="NCBIfam" id="NF002032">
    <property type="entry name" value="PRK00856.1"/>
    <property type="match status" value="1"/>
</dbReference>
<dbReference type="InterPro" id="IPR013815">
    <property type="entry name" value="ATP_grasp_subdomain_1"/>
</dbReference>
<evidence type="ECO:0000256" key="28">
    <source>
        <dbReference type="ARBA" id="ARBA00059164"/>
    </source>
</evidence>
<dbReference type="InterPro" id="IPR005480">
    <property type="entry name" value="CPSase_lsu_oligo"/>
</dbReference>
<reference evidence="33 34" key="1">
    <citation type="submission" date="2019-01" db="EMBL/GenBank/DDBJ databases">
        <title>A draft genome assembly of the solar-powered sea slug Elysia chlorotica.</title>
        <authorList>
            <person name="Cai H."/>
            <person name="Li Q."/>
            <person name="Fang X."/>
            <person name="Li J."/>
            <person name="Curtis N.E."/>
            <person name="Altenburger A."/>
            <person name="Shibata T."/>
            <person name="Feng M."/>
            <person name="Maeda T."/>
            <person name="Schwartz J.A."/>
            <person name="Shigenobu S."/>
            <person name="Lundholm N."/>
            <person name="Nishiyama T."/>
            <person name="Yang H."/>
            <person name="Hasebe M."/>
            <person name="Li S."/>
            <person name="Pierce S.K."/>
            <person name="Wang J."/>
        </authorList>
    </citation>
    <scope>NUCLEOTIDE SEQUENCE [LARGE SCALE GENOMIC DNA]</scope>
    <source>
        <strain evidence="33">EC2010</strain>
        <tissue evidence="33">Whole organism of an adult</tissue>
    </source>
</reference>
<dbReference type="PROSITE" id="PS00097">
    <property type="entry name" value="CARBAMOYLTRANSFERASE"/>
    <property type="match status" value="1"/>
</dbReference>
<evidence type="ECO:0000256" key="22">
    <source>
        <dbReference type="ARBA" id="ARBA00043998"/>
    </source>
</evidence>
<evidence type="ECO:0000256" key="20">
    <source>
        <dbReference type="ARBA" id="ARBA00043979"/>
    </source>
</evidence>
<dbReference type="PRINTS" id="PR00101">
    <property type="entry name" value="ATCASE"/>
</dbReference>
<dbReference type="InterPro" id="IPR011761">
    <property type="entry name" value="ATP-grasp"/>
</dbReference>
<evidence type="ECO:0000256" key="5">
    <source>
        <dbReference type="ARBA" id="ARBA00004880"/>
    </source>
</evidence>
<comment type="catalytic activity">
    <reaction evidence="27">
        <text>L-glutamine + H2O = L-glutamate + NH4(+)</text>
        <dbReference type="Rhea" id="RHEA:15889"/>
        <dbReference type="ChEBI" id="CHEBI:15377"/>
        <dbReference type="ChEBI" id="CHEBI:28938"/>
        <dbReference type="ChEBI" id="CHEBI:29985"/>
        <dbReference type="ChEBI" id="CHEBI:58359"/>
        <dbReference type="EC" id="3.5.1.2"/>
    </reaction>
</comment>
<dbReference type="FunFam" id="3.20.20.140:FF:000036">
    <property type="entry name" value="Carbamoyl-phosphate synthase large chain"/>
    <property type="match status" value="1"/>
</dbReference>
<evidence type="ECO:0000256" key="8">
    <source>
        <dbReference type="ARBA" id="ARBA00022553"/>
    </source>
</evidence>
<evidence type="ECO:0000256" key="14">
    <source>
        <dbReference type="ARBA" id="ARBA00022801"/>
    </source>
</evidence>
<dbReference type="InterPro" id="IPR006130">
    <property type="entry name" value="Asp/Orn_carbamoylTrfase"/>
</dbReference>
<dbReference type="SUPFAM" id="SSF52317">
    <property type="entry name" value="Class I glutamine amidotransferase-like"/>
    <property type="match status" value="1"/>
</dbReference>
<dbReference type="Pfam" id="PF02787">
    <property type="entry name" value="CPSase_L_D3"/>
    <property type="match status" value="1"/>
</dbReference>
<dbReference type="InterPro" id="IPR006131">
    <property type="entry name" value="Asp_carbamoyltransf_Asp/Orn-bd"/>
</dbReference>
<dbReference type="HAMAP" id="MF_01209">
    <property type="entry name" value="CPSase_S_chain"/>
    <property type="match status" value="1"/>
</dbReference>
<dbReference type="InterPro" id="IPR002474">
    <property type="entry name" value="CarbamoylP_synth_ssu_N"/>
</dbReference>
<dbReference type="SUPFAM" id="SSF51556">
    <property type="entry name" value="Metallo-dependent hydrolases"/>
    <property type="match status" value="1"/>
</dbReference>
<feature type="domain" description="ATP-grasp" evidence="31">
    <location>
        <begin position="524"/>
        <end position="716"/>
    </location>
</feature>
<dbReference type="FunFam" id="3.30.470.20:FF:000004">
    <property type="entry name" value="Carbamoyl-phosphate synthase (glutamine-hydrolyzing)"/>
    <property type="match status" value="1"/>
</dbReference>
<comment type="catalytic activity">
    <reaction evidence="24">
        <text>(S)-dihydroorotate + H2O = N-carbamoyl-L-aspartate + H(+)</text>
        <dbReference type="Rhea" id="RHEA:24296"/>
        <dbReference type="ChEBI" id="CHEBI:15377"/>
        <dbReference type="ChEBI" id="CHEBI:15378"/>
        <dbReference type="ChEBI" id="CHEBI:30864"/>
        <dbReference type="ChEBI" id="CHEBI:32814"/>
        <dbReference type="EC" id="3.5.2.3"/>
    </reaction>
</comment>
<feature type="region of interest" description="Disordered" evidence="30">
    <location>
        <begin position="1834"/>
        <end position="1863"/>
    </location>
</feature>
<dbReference type="InterPro" id="IPR036914">
    <property type="entry name" value="MGS-like_dom_sf"/>
</dbReference>
<comment type="pathway">
    <text evidence="5">Pyrimidine metabolism; UMP biosynthesis via de novo pathway; (S)-dihydroorotate from bicarbonate: step 3/3.</text>
</comment>
<dbReference type="InterPro" id="IPR002195">
    <property type="entry name" value="Dihydroorotase_CS"/>
</dbReference>
<evidence type="ECO:0000256" key="9">
    <source>
        <dbReference type="ARBA" id="ARBA00022598"/>
    </source>
</evidence>
<dbReference type="Proteomes" id="UP000271974">
    <property type="component" value="Unassembled WGS sequence"/>
</dbReference>
<proteinExistence type="inferred from homology"/>
<dbReference type="FunFam" id="3.40.50.1370:FF:000005">
    <property type="entry name" value="CAD protein-like isoform X1"/>
    <property type="match status" value="1"/>
</dbReference>
<dbReference type="SUPFAM" id="SSF52335">
    <property type="entry name" value="Methylglyoxal synthase-like"/>
    <property type="match status" value="1"/>
</dbReference>
<dbReference type="HAMAP" id="MF_00001">
    <property type="entry name" value="Asp_carb_tr"/>
    <property type="match status" value="1"/>
</dbReference>
<dbReference type="Pfam" id="PF00185">
    <property type="entry name" value="OTCace"/>
    <property type="match status" value="1"/>
</dbReference>
<evidence type="ECO:0000256" key="27">
    <source>
        <dbReference type="ARBA" id="ARBA00049534"/>
    </source>
</evidence>
<dbReference type="NCBIfam" id="NF009455">
    <property type="entry name" value="PRK12815.1"/>
    <property type="match status" value="1"/>
</dbReference>
<dbReference type="Pfam" id="PF02786">
    <property type="entry name" value="CPSase_L_D2"/>
    <property type="match status" value="2"/>
</dbReference>
<dbReference type="FunFam" id="3.40.50.1380:FF:000005">
    <property type="entry name" value="CAD protein-like isoform X1"/>
    <property type="match status" value="1"/>
</dbReference>
<dbReference type="Gene3D" id="3.30.470.20">
    <property type="entry name" value="ATP-grasp fold, B domain"/>
    <property type="match status" value="2"/>
</dbReference>
<dbReference type="FunFam" id="3.40.50.880:FF:000006">
    <property type="entry name" value="Carbamoyl-phosphate synthase 1, mitochondrial"/>
    <property type="match status" value="1"/>
</dbReference>
<dbReference type="NCBIfam" id="TIGR01369">
    <property type="entry name" value="CPSaseII_lrg"/>
    <property type="match status" value="1"/>
</dbReference>
<evidence type="ECO:0000259" key="32">
    <source>
        <dbReference type="PROSITE" id="PS51855"/>
    </source>
</evidence>
<dbReference type="PROSITE" id="PS00482">
    <property type="entry name" value="DIHYDROOROTASE_1"/>
    <property type="match status" value="1"/>
</dbReference>
<dbReference type="SMART" id="SM00851">
    <property type="entry name" value="MGS"/>
    <property type="match status" value="1"/>
</dbReference>
<keyword evidence="10" id="KW-0808">Transferase</keyword>
<dbReference type="OrthoDB" id="434at2759"/>
<dbReference type="SUPFAM" id="SSF48108">
    <property type="entry name" value="Carbamoyl phosphate synthetase, large subunit connection domain"/>
    <property type="match status" value="1"/>
</dbReference>
<dbReference type="InterPro" id="IPR016185">
    <property type="entry name" value="PreATP-grasp_dom_sf"/>
</dbReference>
<comment type="catalytic activity">
    <reaction evidence="23">
        <text>hydrogencarbonate + NH4(+) + 2 ATP = carbamoyl phosphate + 2 ADP + phosphate + 2 H(+)</text>
        <dbReference type="Rhea" id="RHEA:18029"/>
        <dbReference type="ChEBI" id="CHEBI:15378"/>
        <dbReference type="ChEBI" id="CHEBI:17544"/>
        <dbReference type="ChEBI" id="CHEBI:28938"/>
        <dbReference type="ChEBI" id="CHEBI:30616"/>
        <dbReference type="ChEBI" id="CHEBI:43474"/>
        <dbReference type="ChEBI" id="CHEBI:58228"/>
        <dbReference type="ChEBI" id="CHEBI:456216"/>
        <dbReference type="EC" id="6.3.4.16"/>
    </reaction>
</comment>
<evidence type="ECO:0000256" key="10">
    <source>
        <dbReference type="ARBA" id="ARBA00022679"/>
    </source>
</evidence>
<evidence type="ECO:0000259" key="31">
    <source>
        <dbReference type="PROSITE" id="PS50975"/>
    </source>
</evidence>
<keyword evidence="16 29" id="KW-0067">ATP-binding</keyword>
<dbReference type="PROSITE" id="PS00867">
    <property type="entry name" value="CPSASE_2"/>
    <property type="match status" value="2"/>
</dbReference>
<evidence type="ECO:0000256" key="16">
    <source>
        <dbReference type="ARBA" id="ARBA00022840"/>
    </source>
</evidence>
<keyword evidence="17" id="KW-0665">Pyrimidine biosynthesis</keyword>
<dbReference type="Pfam" id="PF25596">
    <property type="entry name" value="CPSase_L_D1"/>
    <property type="match status" value="2"/>
</dbReference>
<dbReference type="NCBIfam" id="NF003671">
    <property type="entry name" value="PRK05294.1"/>
    <property type="match status" value="1"/>
</dbReference>
<dbReference type="STRING" id="188477.A0A433TUL0"/>
<dbReference type="PROSITE" id="PS00866">
    <property type="entry name" value="CPSASE_1"/>
    <property type="match status" value="2"/>
</dbReference>
<keyword evidence="11" id="KW-0479">Metal-binding</keyword>
<evidence type="ECO:0000256" key="24">
    <source>
        <dbReference type="ARBA" id="ARBA00048492"/>
    </source>
</evidence>
<evidence type="ECO:0000256" key="4">
    <source>
        <dbReference type="ARBA" id="ARBA00004852"/>
    </source>
</evidence>
<dbReference type="InterPro" id="IPR005483">
    <property type="entry name" value="CPSase_dom"/>
</dbReference>
<sequence>MSEASDCYLQLEDGSVYHGLPFGKHQSVSGEVVFQTGMVGYPESLTDPSYHRQILVLTYPLIGNYGVGGNELDKFGLPHWFESDKIHAAALVVGDLSEQYSHWGAKRSLSDWLEENNIPGIYGIDTRALTKKIREKGTMLGKVSVIIKDNSGAMEFVDPDKFILAAEVSSKAPKSYNPDGDVKIVAVDCGMKYNQIRCLCERGASVTVVPWDHPLNPAEYDGLFISNGPGDPTLCTKTVENIRSVINDSRVKPIFGICFGHQLLSLAIGAKTYKMKYGNRGHNQPCMYQNSLRCFITSQNHGFAVDPNTLPKEWEPLFTNANDKTNEGIVHTSLPFFTTQFHPEHRAGPQDLEMLFDVFLDQIRSSKQGKLSPSIKERIYMKLRREGIPTTRLDAKLPKKVLILGSGGLSIGQAGEFDYSGSQAIKALKEENVCSVLINPNIATVQTSRGMADSVYFLPITPEYVTQVIQSERPDGILLTFGGQTALNCGVTLTKTGVLDKYNVKVLGTQVASIEWTEDRKVFADKMAEINESVAPSVAAYSPEQAEQAAETLGYPVLIRAAFALGGLGSGFAENREELLPLVNAAFAHTSQVLVDKSLKGWKEVEYEVVRDAYDNCITVCNMENVDPLGIHTGESIVVAPSQTLTNAEYNMLRTTAIKVIRHLGVVGECNIQYALNPLSQQYYIIEVNARLSRSSALASKATGYPLAYVAAKLALGRPLPLLKNSVTGSTTACFEPSLDYCVVKIPRWDLSKFSRVSTKIGSSMKSVGEVMAIGRKFEEAFQKALRMMDESAKGFDHTTHGVCEKELQFPTDKRIFVVAAALHKGMSVDRLYELTKIDKWFLHKFKNITSMYTQLQTLKGKNLPRELLLSAKQLGFSDQQIAQAVSSTELVVRKARLDHGVMPWVKQIDTVAAEWPASTNYLYLTYSGTEHDLPFQGKHIMVLGSGVYRIGSSVEFDWCACNCIKTLREMGHKTIMVNCNPETVSTDYDMCDRLYFDEISFEVVMDIYNMESPDGIILSMGGQLPNNIAMDLHRQQAVILGTSPDCIDSAENRFKFSRLLDNLNINQPRWKELSTYESAMEFCDEVGFPCLIRPSYVLSGAAMNVASNRHELDLFLNQAAAVSKDHPVVISKFILEAKEIDVDAVANEGEVICMAVSEHVENAGVHSGDATLVTPPQDLNAQTLARIKAICCAIGRALEVTGPFNLQLIAKDNHLKVIECNVRVSRSFPFVSKALNYDFVATATKIIMGEKLEPVDVVAGCGKVAVKVPVFSFSRLAGADVLLGVEMASTGEVACFGEDRFEAYLKAQLSTGFKIPRKNILISIGSYKHKNELMPTLKTLQKLGYQLFASMGTADFYNEHGFQIQAVDWPYEDTGDDTTRNGEQRTIADYLAEHMFDLVINLPLRNTGSYRASSFVTQGYKTRRMAVDYSVPLITDVKCAKLFVEALNRLKSQPPMKTNIDCLSSQRLIRLPGLIDIHVHVREPGAPHKEDWSSCTAAALAGGVTTILAMPNTNPATVDLEAYQVTAKCAKAGARCDYGIYAGASNFNPQTVPSISRKVVALKMYLNDTFTTLKMDDMSVWMKHFEHWPKNVPICAHAEGVTTAAVILLAELFQRPLHICHVARKCEILVIRAAKERGLPITCEVCPHHLVLTKADLDNVGHGRGQVKPPLVDQEDQQALWDNMDIIDCFATDHAPHTVEEKSGEKPPPGFPGLETLLPLLLTAVNDGRLTIEDIVLRLHTNPRRIFNLPEQPDTYVEVDLDAKWTIPKAMPYTKSKWTPFAGIKVQGAIRRVVLRGEMVVIDGEVGASTVYDVGFFLKTWCGCEVAAPPSLTSPTKTRPCGVPSPQCPNPDGERPANLRAPKPTQECSILRRKSCVCSSHSKQPAHPFGTVLGHPQQPLHHHIPGLTGHHITSVSDFTKDQLSGLFNLASNYKHAVLKDRPLDYVLKGKVLASMFFELSTRTSCSFTAAMQRLGGSVVHFNETTSSTKKGETLEDSVSMMAGYADVIVIRHPIPGAVQNAAKISRKPVVNAGDGVGEHPTQALLDVFTIREEIGTVKNLTITMVGDLKNGRTVHSLAKLLTLYNVNLRYVAIDGLEMPKDIMELVASRGLRQESFSTLEQALPDTDVVYMTRIQKERFTSLEDYNKACNKLILTPELMTLAKKRMVVMHPLPRVFEISPSIDTDPRAAYFRQAENGMYVRMALLALVLGKC</sequence>
<dbReference type="SUPFAM" id="SSF56059">
    <property type="entry name" value="Glutathione synthetase ATP-binding domain-like"/>
    <property type="match status" value="2"/>
</dbReference>
<evidence type="ECO:0000256" key="26">
    <source>
        <dbReference type="ARBA" id="ARBA00048859"/>
    </source>
</evidence>
<dbReference type="InterPro" id="IPR017926">
    <property type="entry name" value="GATASE"/>
</dbReference>
<dbReference type="NCBIfam" id="NF009475">
    <property type="entry name" value="PRK12838.1"/>
    <property type="match status" value="1"/>
</dbReference>
<evidence type="ECO:0000256" key="19">
    <source>
        <dbReference type="ARBA" id="ARBA00043968"/>
    </source>
</evidence>
<dbReference type="InterPro" id="IPR006275">
    <property type="entry name" value="CPSase_lsu"/>
</dbReference>
<dbReference type="InterPro" id="IPR011059">
    <property type="entry name" value="Metal-dep_hydrolase_composite"/>
</dbReference>
<dbReference type="InterPro" id="IPR006132">
    <property type="entry name" value="Asp/Orn_carbamoyltranf_P-bd"/>
</dbReference>
<dbReference type="PRINTS" id="PR00098">
    <property type="entry name" value="CPSASE"/>
</dbReference>
<dbReference type="CDD" id="cd01316">
    <property type="entry name" value="CAD_DHOase"/>
    <property type="match status" value="1"/>
</dbReference>
<dbReference type="UniPathway" id="UPA00070">
    <property type="reaction ID" value="UER00115"/>
</dbReference>
<evidence type="ECO:0000313" key="33">
    <source>
        <dbReference type="EMBL" id="RUS85245.1"/>
    </source>
</evidence>
<dbReference type="PANTHER" id="PTHR11405:SF5">
    <property type="entry name" value="CAD PROTEIN"/>
    <property type="match status" value="1"/>
</dbReference>
<comment type="pathway">
    <text evidence="3">Pyrimidine metabolism; UMP biosynthesis via de novo pathway; (S)-dihydroorotate from bicarbonate: step 1/3.</text>
</comment>
<dbReference type="InterPro" id="IPR006274">
    <property type="entry name" value="CarbamoylP_synth_ssu"/>
</dbReference>
<dbReference type="Pfam" id="PF00988">
    <property type="entry name" value="CPSase_sm_chain"/>
    <property type="match status" value="1"/>
</dbReference>
<dbReference type="GO" id="GO:0016597">
    <property type="term" value="F:amino acid binding"/>
    <property type="evidence" value="ECO:0007669"/>
    <property type="project" value="InterPro"/>
</dbReference>
<comment type="pathway">
    <text evidence="4">Pyrimidine metabolism; UMP biosynthesis via de novo pathway; (S)-dihydroorotate from bicarbonate: step 2/3.</text>
</comment>
<evidence type="ECO:0000256" key="13">
    <source>
        <dbReference type="ARBA" id="ARBA00022741"/>
    </source>
</evidence>
<dbReference type="PRINTS" id="PR00099">
    <property type="entry name" value="CPSGATASE"/>
</dbReference>
<dbReference type="PRINTS" id="PR00100">
    <property type="entry name" value="AOTCASE"/>
</dbReference>
<dbReference type="GO" id="GO:0004087">
    <property type="term" value="F:carbamoyl-phosphate synthase (ammonia) activity"/>
    <property type="evidence" value="ECO:0007669"/>
    <property type="project" value="UniProtKB-EC"/>
</dbReference>
<dbReference type="Gene3D" id="3.40.50.1370">
    <property type="entry name" value="Aspartate/ornithine carbamoyltransferase"/>
    <property type="match status" value="2"/>
</dbReference>
<evidence type="ECO:0000256" key="23">
    <source>
        <dbReference type="ARBA" id="ARBA00047359"/>
    </source>
</evidence>
<comment type="similarity">
    <text evidence="21">In the N-terminal section; belongs to the CarA family.</text>
</comment>
<dbReference type="FunFam" id="3.40.50.20:FF:000002">
    <property type="entry name" value="Carbamoyl-phosphate synthase large chain"/>
    <property type="match status" value="1"/>
</dbReference>
<gene>
    <name evidence="33" type="ORF">EGW08_007006</name>
</gene>
<dbReference type="SUPFAM" id="SSF53671">
    <property type="entry name" value="Aspartate/ornithine carbamoyltransferase"/>
    <property type="match status" value="1"/>
</dbReference>
<dbReference type="InterPro" id="IPR002082">
    <property type="entry name" value="Asp_carbamoyltransf"/>
</dbReference>
<dbReference type="GO" id="GO:0005951">
    <property type="term" value="C:carbamoyl-phosphate synthase complex"/>
    <property type="evidence" value="ECO:0007669"/>
    <property type="project" value="TreeGrafter"/>
</dbReference>
<dbReference type="InterPro" id="IPR005479">
    <property type="entry name" value="CPAse_ATP-bd"/>
</dbReference>
<comment type="cofactor">
    <cofactor evidence="1">
        <name>Zn(2+)</name>
        <dbReference type="ChEBI" id="CHEBI:29105"/>
    </cofactor>
</comment>
<dbReference type="GO" id="GO:0004151">
    <property type="term" value="F:dihydroorotase activity"/>
    <property type="evidence" value="ECO:0007669"/>
    <property type="project" value="UniProtKB-EC"/>
</dbReference>
<comment type="function">
    <text evidence="28">Multifunctional protein that encodes the first 3 enzymatic activities of the de novo pyrimidine pathway: carbamoylphosphate synthetase (CPSase; EC 6.3.5.5), aspartate transcarbamylase (ATCase; EC 2.1.3.2) and dihydroorotase (DHOase; EC 3.5.2.3). The CPSase-function is accomplished in 2 steps, by a glutamine-dependent amidotransferase activity (GATase) that binds and cleaves glutamine to produce ammonia, followed by an ammonium-dependent carbamoyl phosphate synthetase, which reacts with the ammonia, hydrogencarbonate and ATP to form carbamoyl phosphate. The endogenously produced carbamoyl phosphate is sequestered and channeled to the ATCase active site. ATCase then catalyzes the formation of carbamoyl-L-aspartate from L-aspartate and carbamoyl phosphate. In the last step, DHOase catalyzes the cyclization of carbamoyl aspartate to dihydroorotate.</text>
</comment>
<dbReference type="SMART" id="SM01097">
    <property type="entry name" value="CPSase_sm_chain"/>
    <property type="match status" value="1"/>
</dbReference>
<dbReference type="SUPFAM" id="SSF52440">
    <property type="entry name" value="PreATP-grasp domain"/>
    <property type="match status" value="2"/>
</dbReference>
<comment type="similarity">
    <text evidence="19">In the 3rd section; belongs to the metallo-dependent hydrolases superfamily. DHOase family. CAD subfamily.</text>
</comment>
<keyword evidence="13 29" id="KW-0547">Nucleotide-binding</keyword>
<dbReference type="PROSITE" id="PS00483">
    <property type="entry name" value="DIHYDROOROTASE_2"/>
    <property type="match status" value="1"/>
</dbReference>
<dbReference type="Gene3D" id="3.50.30.20">
    <property type="entry name" value="Carbamoyl-phosphate synthase small subunit, N-terminal domain"/>
    <property type="match status" value="1"/>
</dbReference>
<dbReference type="GO" id="GO:0006541">
    <property type="term" value="P:glutamine metabolic process"/>
    <property type="evidence" value="ECO:0007669"/>
    <property type="project" value="InterPro"/>
</dbReference>
<protein>
    <submittedName>
        <fullName evidence="33">Uncharacterized protein</fullName>
    </submittedName>
</protein>
<dbReference type="NCBIfam" id="TIGR01368">
    <property type="entry name" value="CPSaseIIsmall"/>
    <property type="match status" value="1"/>
</dbReference>
<evidence type="ECO:0000256" key="18">
    <source>
        <dbReference type="ARBA" id="ARBA00023268"/>
    </source>
</evidence>
<keyword evidence="18" id="KW-0511">Multifunctional enzyme</keyword>
<dbReference type="GO" id="GO:0004359">
    <property type="term" value="F:glutaminase activity"/>
    <property type="evidence" value="ECO:0007669"/>
    <property type="project" value="UniProtKB-EC"/>
</dbReference>
<dbReference type="GO" id="GO:0006526">
    <property type="term" value="P:L-arginine biosynthetic process"/>
    <property type="evidence" value="ECO:0007669"/>
    <property type="project" value="TreeGrafter"/>
</dbReference>
<dbReference type="InterPro" id="IPR029062">
    <property type="entry name" value="Class_I_gatase-like"/>
</dbReference>
<dbReference type="FunFam" id="3.30.1490.20:FF:000001">
    <property type="entry name" value="Carbamoyl-phosphate synthase large chain"/>
    <property type="match status" value="1"/>
</dbReference>
<comment type="subcellular location">
    <subcellularLocation>
        <location evidence="2">Cytoplasm</location>
    </subcellularLocation>
</comment>
<dbReference type="Pfam" id="PF00117">
    <property type="entry name" value="GATase"/>
    <property type="match status" value="1"/>
</dbReference>
<evidence type="ECO:0000256" key="7">
    <source>
        <dbReference type="ARBA" id="ARBA00022533"/>
    </source>
</evidence>
<dbReference type="CDD" id="cd01423">
    <property type="entry name" value="MGS_CPS_I_III"/>
    <property type="match status" value="1"/>
</dbReference>
<feature type="domain" description="MGS-like" evidence="32">
    <location>
        <begin position="1314"/>
        <end position="1470"/>
    </location>
</feature>
<evidence type="ECO:0000256" key="15">
    <source>
        <dbReference type="ARBA" id="ARBA00022833"/>
    </source>
</evidence>
<dbReference type="PROSITE" id="PS51273">
    <property type="entry name" value="GATASE_TYPE_1"/>
    <property type="match status" value="1"/>
</dbReference>
<evidence type="ECO:0000256" key="2">
    <source>
        <dbReference type="ARBA" id="ARBA00004496"/>
    </source>
</evidence>
<comment type="catalytic activity">
    <reaction evidence="25">
        <text>hydrogencarbonate + L-glutamine + 2 ATP + H2O = carbamoyl phosphate + L-glutamate + 2 ADP + phosphate + 2 H(+)</text>
        <dbReference type="Rhea" id="RHEA:18633"/>
        <dbReference type="ChEBI" id="CHEBI:15377"/>
        <dbReference type="ChEBI" id="CHEBI:15378"/>
        <dbReference type="ChEBI" id="CHEBI:17544"/>
        <dbReference type="ChEBI" id="CHEBI:29985"/>
        <dbReference type="ChEBI" id="CHEBI:30616"/>
        <dbReference type="ChEBI" id="CHEBI:43474"/>
        <dbReference type="ChEBI" id="CHEBI:58228"/>
        <dbReference type="ChEBI" id="CHEBI:58359"/>
        <dbReference type="ChEBI" id="CHEBI:456216"/>
        <dbReference type="EC" id="6.3.5.5"/>
    </reaction>
</comment>
<dbReference type="SUPFAM" id="SSF51338">
    <property type="entry name" value="Composite domain of metallo-dependent hydrolases"/>
    <property type="match status" value="1"/>
</dbReference>
<evidence type="ECO:0000256" key="3">
    <source>
        <dbReference type="ARBA" id="ARBA00004812"/>
    </source>
</evidence>
<dbReference type="InterPro" id="IPR058047">
    <property type="entry name" value="CPSase_preATP-grasp"/>
</dbReference>
<dbReference type="InterPro" id="IPR024403">
    <property type="entry name" value="DHOase_cat"/>
</dbReference>
<dbReference type="NCBIfam" id="TIGR00670">
    <property type="entry name" value="asp_carb_tr"/>
    <property type="match status" value="1"/>
</dbReference>
<evidence type="ECO:0000256" key="11">
    <source>
        <dbReference type="ARBA" id="ARBA00022723"/>
    </source>
</evidence>
<keyword evidence="9" id="KW-0436">Ligase</keyword>